<dbReference type="InterPro" id="IPR018159">
    <property type="entry name" value="Spectrin/alpha-actinin"/>
</dbReference>
<dbReference type="PROSITE" id="PS50003">
    <property type="entry name" value="PH_DOMAIN"/>
    <property type="match status" value="1"/>
</dbReference>
<reference evidence="15" key="1">
    <citation type="submission" date="2020-09" db="EMBL/GenBank/DDBJ databases">
        <authorList>
            <person name="Kikuchi T."/>
        </authorList>
    </citation>
    <scope>NUCLEOTIDE SEQUENCE</scope>
    <source>
        <strain evidence="15">SH1</strain>
    </source>
</reference>
<dbReference type="FunFam" id="1.20.58.60:FF:000028">
    <property type="entry name" value="Spectrin beta chain"/>
    <property type="match status" value="1"/>
</dbReference>
<dbReference type="InterPro" id="IPR016343">
    <property type="entry name" value="Spectrin_bsu"/>
</dbReference>
<protein>
    <recommendedName>
        <fullName evidence="10">Spectrin beta chain</fullName>
    </recommendedName>
</protein>
<dbReference type="GO" id="GO:0003779">
    <property type="term" value="F:actin binding"/>
    <property type="evidence" value="ECO:0007669"/>
    <property type="project" value="UniProtKB-KW"/>
</dbReference>
<dbReference type="PIRSF" id="PIRSF002297">
    <property type="entry name" value="Spectrin_beta_subunit"/>
    <property type="match status" value="1"/>
</dbReference>
<dbReference type="GO" id="GO:0005543">
    <property type="term" value="F:phospholipid binding"/>
    <property type="evidence" value="ECO:0007669"/>
    <property type="project" value="InterPro"/>
</dbReference>
<dbReference type="CDD" id="cd21248">
    <property type="entry name" value="CH_SPTB_like_rpt2"/>
    <property type="match status" value="1"/>
</dbReference>
<dbReference type="FunFam" id="1.20.58.60:FF:000229">
    <property type="entry name" value="Spectrin beta chain"/>
    <property type="match status" value="1"/>
</dbReference>
<dbReference type="Gene3D" id="1.10.418.10">
    <property type="entry name" value="Calponin-like domain"/>
    <property type="match status" value="2"/>
</dbReference>
<dbReference type="InterPro" id="IPR011993">
    <property type="entry name" value="PH-like_dom_sf"/>
</dbReference>
<proteinExistence type="inferred from homology"/>
<dbReference type="CDD" id="cd10571">
    <property type="entry name" value="PH_beta_spectrin"/>
    <property type="match status" value="1"/>
</dbReference>
<keyword evidence="5 10" id="KW-0963">Cytoplasm</keyword>
<dbReference type="FunFam" id="1.20.58.60:FF:000049">
    <property type="entry name" value="Spectrin beta chain"/>
    <property type="match status" value="1"/>
</dbReference>
<gene>
    <name evidence="15" type="ORF">BOKJ2_LOCUS11245</name>
</gene>
<evidence type="ECO:0000313" key="16">
    <source>
        <dbReference type="Proteomes" id="UP000614601"/>
    </source>
</evidence>
<evidence type="ECO:0000259" key="13">
    <source>
        <dbReference type="PROSITE" id="PS50003"/>
    </source>
</evidence>
<accession>A0A811L971</accession>
<evidence type="ECO:0000256" key="6">
    <source>
        <dbReference type="ARBA" id="ARBA00022553"/>
    </source>
</evidence>
<dbReference type="Proteomes" id="UP000783686">
    <property type="component" value="Unassembled WGS sequence"/>
</dbReference>
<dbReference type="FunFam" id="1.20.58.60:FF:000172">
    <property type="entry name" value="Spectrin beta chain"/>
    <property type="match status" value="1"/>
</dbReference>
<organism evidence="15 16">
    <name type="scientific">Bursaphelenchus okinawaensis</name>
    <dbReference type="NCBI Taxonomy" id="465554"/>
    <lineage>
        <taxon>Eukaryota</taxon>
        <taxon>Metazoa</taxon>
        <taxon>Ecdysozoa</taxon>
        <taxon>Nematoda</taxon>
        <taxon>Chromadorea</taxon>
        <taxon>Rhabditida</taxon>
        <taxon>Tylenchina</taxon>
        <taxon>Tylenchomorpha</taxon>
        <taxon>Aphelenchoidea</taxon>
        <taxon>Aphelenchoididae</taxon>
        <taxon>Bursaphelenchus</taxon>
    </lineage>
</organism>
<dbReference type="CDD" id="cd21246">
    <property type="entry name" value="CH_SPTB-like_rpt1"/>
    <property type="match status" value="1"/>
</dbReference>
<dbReference type="CDD" id="cd00176">
    <property type="entry name" value="SPEC"/>
    <property type="match status" value="9"/>
</dbReference>
<feature type="compositionally biased region" description="Basic and acidic residues" evidence="12">
    <location>
        <begin position="2078"/>
        <end position="2090"/>
    </location>
</feature>
<keyword evidence="16" id="KW-1185">Reference proteome</keyword>
<dbReference type="FunFam" id="2.30.29.30:FF:000024">
    <property type="entry name" value="Spectrin beta chain"/>
    <property type="match status" value="1"/>
</dbReference>
<evidence type="ECO:0000259" key="14">
    <source>
        <dbReference type="PROSITE" id="PS50021"/>
    </source>
</evidence>
<dbReference type="SUPFAM" id="SSF47576">
    <property type="entry name" value="Calponin-homology domain, CH-domain"/>
    <property type="match status" value="1"/>
</dbReference>
<evidence type="ECO:0000256" key="4">
    <source>
        <dbReference type="ARBA" id="ARBA00022467"/>
    </source>
</evidence>
<dbReference type="InterPro" id="IPR001605">
    <property type="entry name" value="PH_dom-spectrin-type"/>
</dbReference>
<name>A0A811L971_9BILA</name>
<evidence type="ECO:0000256" key="12">
    <source>
        <dbReference type="SAM" id="MobiDB-lite"/>
    </source>
</evidence>
<dbReference type="PROSITE" id="PS50021">
    <property type="entry name" value="CH"/>
    <property type="match status" value="2"/>
</dbReference>
<comment type="caution">
    <text evidence="15">The sequence shown here is derived from an EMBL/GenBank/DDBJ whole genome shotgun (WGS) entry which is preliminary data.</text>
</comment>
<dbReference type="Pfam" id="PF00169">
    <property type="entry name" value="PH"/>
    <property type="match status" value="1"/>
</dbReference>
<dbReference type="PANTHER" id="PTHR11915">
    <property type="entry name" value="SPECTRIN/FILAMIN RELATED CYTOSKELETAL PROTEIN"/>
    <property type="match status" value="1"/>
</dbReference>
<comment type="subcellular location">
    <subcellularLocation>
        <location evidence="2">Cytoplasm</location>
        <location evidence="2">Cell cortex</location>
    </subcellularLocation>
    <subcellularLocation>
        <location evidence="1">Cytoplasm</location>
        <location evidence="1">Cytoskeleton</location>
    </subcellularLocation>
</comment>
<dbReference type="EMBL" id="CAJFCW020000005">
    <property type="protein sequence ID" value="CAG9120180.1"/>
    <property type="molecule type" value="Genomic_DNA"/>
</dbReference>
<dbReference type="SMART" id="SM00233">
    <property type="entry name" value="PH"/>
    <property type="match status" value="1"/>
</dbReference>
<evidence type="ECO:0000256" key="5">
    <source>
        <dbReference type="ARBA" id="ARBA00022490"/>
    </source>
</evidence>
<dbReference type="PROSITE" id="PS00019">
    <property type="entry name" value="ACTININ_1"/>
    <property type="match status" value="1"/>
</dbReference>
<feature type="domain" description="Calponin-homology (CH)" evidence="14">
    <location>
        <begin position="161"/>
        <end position="266"/>
    </location>
</feature>
<dbReference type="InterPro" id="IPR002017">
    <property type="entry name" value="Spectrin_repeat"/>
</dbReference>
<feature type="compositionally biased region" description="Low complexity" evidence="12">
    <location>
        <begin position="2277"/>
        <end position="2295"/>
    </location>
</feature>
<comment type="similarity">
    <text evidence="3 10">Belongs to the spectrin family.</text>
</comment>
<dbReference type="EMBL" id="CAJFDH010000005">
    <property type="protein sequence ID" value="CAD5224771.1"/>
    <property type="molecule type" value="Genomic_DNA"/>
</dbReference>
<keyword evidence="7" id="KW-0677">Repeat</keyword>
<dbReference type="PROSITE" id="PS00020">
    <property type="entry name" value="ACTININ_2"/>
    <property type="match status" value="1"/>
</dbReference>
<dbReference type="SMART" id="SM00033">
    <property type="entry name" value="CH"/>
    <property type="match status" value="2"/>
</dbReference>
<evidence type="ECO:0000256" key="11">
    <source>
        <dbReference type="SAM" id="Coils"/>
    </source>
</evidence>
<evidence type="ECO:0000256" key="7">
    <source>
        <dbReference type="ARBA" id="ARBA00022737"/>
    </source>
</evidence>
<evidence type="ECO:0000256" key="3">
    <source>
        <dbReference type="ARBA" id="ARBA00006826"/>
    </source>
</evidence>
<feature type="coiled-coil region" evidence="11">
    <location>
        <begin position="989"/>
        <end position="1016"/>
    </location>
</feature>
<dbReference type="Gene3D" id="1.20.58.60">
    <property type="match status" value="12"/>
</dbReference>
<dbReference type="GO" id="GO:0051693">
    <property type="term" value="P:actin filament capping"/>
    <property type="evidence" value="ECO:0007669"/>
    <property type="project" value="UniProtKB-UniRule"/>
</dbReference>
<dbReference type="FunFam" id="1.10.418.10:FF:000003">
    <property type="entry name" value="Spectrin beta chain"/>
    <property type="match status" value="1"/>
</dbReference>
<dbReference type="SUPFAM" id="SSF50729">
    <property type="entry name" value="PH domain-like"/>
    <property type="match status" value="1"/>
</dbReference>
<evidence type="ECO:0000256" key="2">
    <source>
        <dbReference type="ARBA" id="ARBA00004544"/>
    </source>
</evidence>
<evidence type="ECO:0000256" key="1">
    <source>
        <dbReference type="ARBA" id="ARBA00004245"/>
    </source>
</evidence>
<dbReference type="FunFam" id="1.20.58.60:FF:000018">
    <property type="entry name" value="Spectrin beta chain"/>
    <property type="match status" value="1"/>
</dbReference>
<dbReference type="GO" id="GO:0016020">
    <property type="term" value="C:membrane"/>
    <property type="evidence" value="ECO:0007669"/>
    <property type="project" value="UniProtKB-ARBA"/>
</dbReference>
<dbReference type="SMART" id="SM00150">
    <property type="entry name" value="SPEC"/>
    <property type="match status" value="17"/>
</dbReference>
<dbReference type="FunFam" id="1.20.58.60:FF:000033">
    <property type="entry name" value="Spectrin beta chain"/>
    <property type="match status" value="1"/>
</dbReference>
<feature type="domain" description="Calponin-homology (CH)" evidence="14">
    <location>
        <begin position="42"/>
        <end position="146"/>
    </location>
</feature>
<dbReference type="FunFam" id="1.10.418.10:FF:000004">
    <property type="entry name" value="Spectrin beta chain"/>
    <property type="match status" value="1"/>
</dbReference>
<keyword evidence="4 10" id="KW-0117">Actin capping</keyword>
<sequence length="2320" mass="270095">MTINDENPVINNGADFEEYDDEVSSQMFERARIRALADEREIVQKKTFTKWVNSHLIRVSCKIQDLYVDMRDGKMLIQLLQVLSGERLPKPTRGKMRIHCLENVDKGLQFLRDQRVHLENLGPNDIVDGSPRLTLGLIWTIILRFQIQDITFEDTDNQETRQAKEALLLWCQMKTADYKNVNVKNFTTSWRDGLAFNALIHKHRPDLIDFDKLQKSNAIHNLKNAFDVAENHLGLLRFLDPEDVNVEQPDEKSIITYVVTFYHYFNKVKQEEIQGKRIGKVISELIENEAKMDEYEAISSSLLEWIKKTIVSLNDRNFSNSLSGVQKQLTDFNQYRTQEKPPRFQEKGELEVLLFTLQSRMRANNQRPFIPSEGKKVAEINKAWEDLERCEHERELALKEELIRQEKLEQLAARFDRKAGMRETWLTENQRLVSQDNFGEDLAAVEAALKKHEAIETDIHAYEERVQAVVAVAGELEAENYNDIERINSSKDHILQLWNTLLELLQSRRARLEAHRNVQRIFHDMDGVLNMCDEVEAKLSSEDRGQHLMDVQDLLQKHAMIISDLNIINDRIQNVNKAAEPYAQERSGEDDYRPVEPQVVRDRSKQLVDRLDDLQELASKRNRDLEDNKKLCQFWWDLADLENTFREQEQVLALTNTGHDVPSVKRLIAEHKNAENNLTSLGGILETLEQQGQELADEKIPGSENINARIEETRSYYEKLRQLADARRDNLDGALNYFLFFNQADEVDGLLLDTLRVVSSDDVGRDEGTVGVLLKKHDGVKDDLEKFDEHIVQLQAQVESLPQEARAHPDIIQRLAQTDKRRRDLEELSRLRKQRLIDALSLYKLLSDADAIEAWIDEKGKLLATLIPGSDLEEVEIMKHRFGTLESDLKNQEDKLNTVNKLAREMVQVDHPNVDEILQRQNKLNARWAQLKDMVDQKRSELDRAHRLETFRIDCQETVTWIEDKVKVLEDSTELTNDLSGVMRLKRRLSMMERDLGAIQSKLDNLQAEADEIAVEKPHQAQVIREDIGRIQHVWDVLNRKVREQEAKLEEAGDLQRFLRDLDHFQAWLTATQRQVASEDEPQSLAEAERLLAQHKAIHDEINGYAEDYKKMRAMGDRVTQDQTDPQYMFLRQRLAGLEEGWEELGRMWDNRQHMLSQGLNLQMFLRDAKQAEVMLSQQENFLAKEEQPQSLEQAENLLKRHQDFLTTMDANDEKIRGVVIFGDKLSSDGHYAADKIHKKSRNIQERREANREKALAHLDKLKDALGIQQFLSDCEELREWIEEKMILAQDETYRDAKTITSKFVRHQAFQSELQANKARLQELKQAAEKLSEEKPEFIEAITPHVGELENQWTQLEETTVEKGKKLFDANRQQLYVQSIADMQDWAQQLEQQIGVDQPPSDLSTVNVAMQRQQAIESEMEKKVLHLESLQEMEPQLEELHPDELEDIKAHRLAITEKLQRLKAPLDDRRRQLERRKAAFQFVRDVEDEKLWVDERLPIANAPQLGENLFDCQRLQKNTESLRSEMDNHEPWIRKIIDNGQELIDEGHENADAFKDKIKEMEDKWQSLKDALDDRKRRLQESEKAHLFLYDCNEAEAWMSEQELYMMQDERGKDEFSTQNQIKKHERLQQDINNYADNIRELGKRAHNFIEEKSPLSDQIALRQSQIEKLYAGLQDLCKERRKRLDETLQLYGLHREIDDLLQWIADKEVVAGSHENGQDYEHVQMLQERFQQFARDTEAIGSERVSRANNDCDQLIVEGHSDAPTIALWKDSLNEAWENLLELIDTRSQILEASRQMHKFFHDCRDCLSRIIEKKHSMPDELGRDSSSVNALSRKHQNFLKDIEAIGAQVRQIEQDAAYLRDSYAGDKAIEIASKEAEVLKEWKQLHALCEARNIRLMDTSDLFRFMNMVRDLLLWMDEVKREMTSHERPKDVSGVELLMNNHQSLKAEIDTREDNFSACITLGRTLLERKHYASSEIEKKLIKLTTERAEMMHRWEDRWEYLRLILEVYQFARDAAVAEAWLNAQEPYLKSMNFGRNLEEVIAMIKKHEAFEKSASAQDDRFLALEKMTNFELKEMQRREQYADEERRRRSGSPQVRPGRSGETTFPVHEPGRSEAFDLTVSSFGSGGSGHKERSRLQTEPSSWRQSLSRTARFAVHDLRGASTADGFEGTIIRKHTFEALDRRASNRAWDKLYAVLHGSELFFYKDLKHRQEQSTFHNEQALQLAGCTVQPSEYSKRKNVISLRLPFGSEYLLQCADEEDLHKWLSQLQHATGSSSLEQPSPQPQSSSTPIPEEARGQSPAEAPVKAKKGFFSRGKK</sequence>
<dbReference type="Proteomes" id="UP000614601">
    <property type="component" value="Unassembled WGS sequence"/>
</dbReference>
<dbReference type="OrthoDB" id="5865767at2759"/>
<dbReference type="FunFam" id="1.20.58.60:FF:000011">
    <property type="entry name" value="Spectrin beta chain"/>
    <property type="match status" value="1"/>
</dbReference>
<dbReference type="PRINTS" id="PR00683">
    <property type="entry name" value="SPECTRINPH"/>
</dbReference>
<keyword evidence="11" id="KW-0175">Coiled coil</keyword>
<keyword evidence="9 10" id="KW-0206">Cytoskeleton</keyword>
<dbReference type="GO" id="GO:0008091">
    <property type="term" value="C:spectrin"/>
    <property type="evidence" value="ECO:0007669"/>
    <property type="project" value="InterPro"/>
</dbReference>
<dbReference type="SUPFAM" id="SSF46966">
    <property type="entry name" value="Spectrin repeat"/>
    <property type="match status" value="14"/>
</dbReference>
<dbReference type="GO" id="GO:0005200">
    <property type="term" value="F:structural constituent of cytoskeleton"/>
    <property type="evidence" value="ECO:0007669"/>
    <property type="project" value="UniProtKB-UniRule"/>
</dbReference>
<evidence type="ECO:0000256" key="10">
    <source>
        <dbReference type="PIRNR" id="PIRNR002297"/>
    </source>
</evidence>
<dbReference type="InterPro" id="IPR036872">
    <property type="entry name" value="CH_dom_sf"/>
</dbReference>
<dbReference type="Gene3D" id="2.30.29.30">
    <property type="entry name" value="Pleckstrin-homology domain (PH domain)/Phosphotyrosine-binding domain (PTB)"/>
    <property type="match status" value="1"/>
</dbReference>
<feature type="coiled-coil region" evidence="11">
    <location>
        <begin position="1307"/>
        <end position="1341"/>
    </location>
</feature>
<feature type="coiled-coil region" evidence="11">
    <location>
        <begin position="1544"/>
        <end position="1578"/>
    </location>
</feature>
<keyword evidence="6" id="KW-0597">Phosphoprotein</keyword>
<evidence type="ECO:0000256" key="8">
    <source>
        <dbReference type="ARBA" id="ARBA00023203"/>
    </source>
</evidence>
<dbReference type="InterPro" id="IPR001715">
    <property type="entry name" value="CH_dom"/>
</dbReference>
<dbReference type="InterPro" id="IPR001849">
    <property type="entry name" value="PH_domain"/>
</dbReference>
<dbReference type="Pfam" id="PF00435">
    <property type="entry name" value="Spectrin"/>
    <property type="match status" value="17"/>
</dbReference>
<feature type="compositionally biased region" description="Basic residues" evidence="12">
    <location>
        <begin position="2309"/>
        <end position="2320"/>
    </location>
</feature>
<keyword evidence="8 10" id="KW-0009">Actin-binding</keyword>
<feature type="region of interest" description="Disordered" evidence="12">
    <location>
        <begin position="2078"/>
        <end position="2145"/>
    </location>
</feature>
<dbReference type="InterPro" id="IPR001589">
    <property type="entry name" value="Actinin_actin-bd_CS"/>
</dbReference>
<dbReference type="FunFam" id="1.20.58.60:FF:000019">
    <property type="entry name" value="Spectrin beta chain"/>
    <property type="match status" value="1"/>
</dbReference>
<evidence type="ECO:0000313" key="15">
    <source>
        <dbReference type="EMBL" id="CAD5224771.1"/>
    </source>
</evidence>
<dbReference type="Pfam" id="PF00307">
    <property type="entry name" value="CH"/>
    <property type="match status" value="2"/>
</dbReference>
<feature type="region of interest" description="Disordered" evidence="12">
    <location>
        <begin position="2275"/>
        <end position="2320"/>
    </location>
</feature>
<evidence type="ECO:0000256" key="9">
    <source>
        <dbReference type="ARBA" id="ARBA00023212"/>
    </source>
</evidence>
<feature type="domain" description="PH" evidence="13">
    <location>
        <begin position="2167"/>
        <end position="2276"/>
    </location>
</feature>